<organism evidence="1 2">
    <name type="scientific">Populus tomentosa</name>
    <name type="common">Chinese white poplar</name>
    <dbReference type="NCBI Taxonomy" id="118781"/>
    <lineage>
        <taxon>Eukaryota</taxon>
        <taxon>Viridiplantae</taxon>
        <taxon>Streptophyta</taxon>
        <taxon>Embryophyta</taxon>
        <taxon>Tracheophyta</taxon>
        <taxon>Spermatophyta</taxon>
        <taxon>Magnoliopsida</taxon>
        <taxon>eudicotyledons</taxon>
        <taxon>Gunneridae</taxon>
        <taxon>Pentapetalae</taxon>
        <taxon>rosids</taxon>
        <taxon>fabids</taxon>
        <taxon>Malpighiales</taxon>
        <taxon>Salicaceae</taxon>
        <taxon>Saliceae</taxon>
        <taxon>Populus</taxon>
    </lineage>
</organism>
<dbReference type="PANTHER" id="PTHR31435">
    <property type="entry name" value="PROTEIN NATD1"/>
    <property type="match status" value="1"/>
</dbReference>
<protein>
    <recommendedName>
        <fullName evidence="3">N-acetyltransferase domain-containing protein</fullName>
    </recommendedName>
</protein>
<dbReference type="InterPro" id="IPR045057">
    <property type="entry name" value="Gcn5-rel_NAT"/>
</dbReference>
<evidence type="ECO:0000313" key="1">
    <source>
        <dbReference type="EMBL" id="KAG6784157.1"/>
    </source>
</evidence>
<dbReference type="EMBL" id="JAAWWB010000004">
    <property type="protein sequence ID" value="KAG6784157.1"/>
    <property type="molecule type" value="Genomic_DNA"/>
</dbReference>
<sequence length="141" mass="15837">MCGTRTNAGLKPKTRKHTQEYVLVYDRKEIDMLHSYVPRSKRGLGMASHLCVAAFNHAKSTQCLSSPIALMYPDTSRNPSGNPRGPINGLGNAYQERHEQLPQHRSRLLHLSFSLMRKLKKSFKPSGLLDKAIGISDNYDS</sequence>
<reference evidence="1" key="1">
    <citation type="journal article" date="2020" name="bioRxiv">
        <title>Hybrid origin of Populus tomentosa Carr. identified through genome sequencing and phylogenomic analysis.</title>
        <authorList>
            <person name="An X."/>
            <person name="Gao K."/>
            <person name="Chen Z."/>
            <person name="Li J."/>
            <person name="Yang X."/>
            <person name="Yang X."/>
            <person name="Zhou J."/>
            <person name="Guo T."/>
            <person name="Zhao T."/>
            <person name="Huang S."/>
            <person name="Miao D."/>
            <person name="Khan W.U."/>
            <person name="Rao P."/>
            <person name="Ye M."/>
            <person name="Lei B."/>
            <person name="Liao W."/>
            <person name="Wang J."/>
            <person name="Ji L."/>
            <person name="Li Y."/>
            <person name="Guo B."/>
            <person name="Mustafa N.S."/>
            <person name="Li S."/>
            <person name="Yun Q."/>
            <person name="Keller S.R."/>
            <person name="Mao J."/>
            <person name="Zhang R."/>
            <person name="Strauss S.H."/>
        </authorList>
    </citation>
    <scope>NUCLEOTIDE SEQUENCE</scope>
    <source>
        <strain evidence="1">GM15</strain>
        <tissue evidence="1">Leaf</tissue>
    </source>
</reference>
<gene>
    <name evidence="1" type="ORF">POTOM_009842</name>
</gene>
<comment type="caution">
    <text evidence="1">The sequence shown here is derived from an EMBL/GenBank/DDBJ whole genome shotgun (WGS) entry which is preliminary data.</text>
</comment>
<proteinExistence type="predicted"/>
<dbReference type="OrthoDB" id="74247at2759"/>
<evidence type="ECO:0008006" key="3">
    <source>
        <dbReference type="Google" id="ProtNLM"/>
    </source>
</evidence>
<name>A0A8X8ACR4_POPTO</name>
<dbReference type="PANTHER" id="PTHR31435:SF9">
    <property type="entry name" value="PROTEIN NATD1"/>
    <property type="match status" value="1"/>
</dbReference>
<dbReference type="Proteomes" id="UP000886885">
    <property type="component" value="Chromosome 2D"/>
</dbReference>
<evidence type="ECO:0000313" key="2">
    <source>
        <dbReference type="Proteomes" id="UP000886885"/>
    </source>
</evidence>
<accession>A0A8X8ACR4</accession>
<dbReference type="AlphaFoldDB" id="A0A8X8ACR4"/>
<keyword evidence="2" id="KW-1185">Reference proteome</keyword>